<gene>
    <name evidence="2" type="ORF">V5R04_14160</name>
</gene>
<feature type="transmembrane region" description="Helical" evidence="1">
    <location>
        <begin position="221"/>
        <end position="242"/>
    </location>
</feature>
<feature type="transmembrane region" description="Helical" evidence="1">
    <location>
        <begin position="6"/>
        <end position="23"/>
    </location>
</feature>
<dbReference type="EMBL" id="CP146203">
    <property type="protein sequence ID" value="XBH21336.1"/>
    <property type="molecule type" value="Genomic_DNA"/>
</dbReference>
<feature type="transmembrane region" description="Helical" evidence="1">
    <location>
        <begin position="273"/>
        <end position="294"/>
    </location>
</feature>
<feature type="transmembrane region" description="Helical" evidence="1">
    <location>
        <begin position="76"/>
        <end position="99"/>
    </location>
</feature>
<keyword evidence="1" id="KW-0472">Membrane</keyword>
<feature type="transmembrane region" description="Helical" evidence="1">
    <location>
        <begin position="35"/>
        <end position="56"/>
    </location>
</feature>
<keyword evidence="1" id="KW-0812">Transmembrane</keyword>
<feature type="transmembrane region" description="Helical" evidence="1">
    <location>
        <begin position="175"/>
        <end position="200"/>
    </location>
</feature>
<sequence length="307" mass="32847">MKFLVQYGPATAGLIIALIFVLLQRNKRVELPKQVRLLTVLSQLVATSFYIIAYATRSWPGWQLPLPIPSDPDGHLYYQAFVHMLPLSLTIVVLVFLILPIPTAGPPGSAALAPRGFQTFTSRRWITTPGVLILGSTLIAFIAGLASSPDEQGRYVAYFLRASEVSGAGTGIYGWWFSVPSLLLMGGLVVVAFLGVSVISRPALASDTEADSKMRTIRIRNILTVCSGGLLLHLATVFSSLAGTSALKAWFNTGDQTFTYAASFSSLGQVLRAGALTCLVLGLACWWAVLVSALTAKSSTINQTVAP</sequence>
<feature type="transmembrane region" description="Helical" evidence="1">
    <location>
        <begin position="125"/>
        <end position="146"/>
    </location>
</feature>
<name>A0AAU7DVP8_9MICO</name>
<reference evidence="2" key="1">
    <citation type="submission" date="2024-02" db="EMBL/GenBank/DDBJ databases">
        <title>Tomenella chthoni gen. nov. sp. nov., a member of the family Jonesiaceae isolated from bat guano.</title>
        <authorList>
            <person name="Miller S.L."/>
            <person name="King J."/>
            <person name="Sankaranarayanan K."/>
            <person name="Lawson P.A."/>
        </authorList>
    </citation>
    <scope>NUCLEOTIDE SEQUENCE</scope>
    <source>
        <strain evidence="2">BS-20</strain>
    </source>
</reference>
<evidence type="ECO:0000256" key="1">
    <source>
        <dbReference type="SAM" id="Phobius"/>
    </source>
</evidence>
<organism evidence="2">
    <name type="scientific">Jonesiaceae bacterium BS-20</name>
    <dbReference type="NCBI Taxonomy" id="3120821"/>
    <lineage>
        <taxon>Bacteria</taxon>
        <taxon>Bacillati</taxon>
        <taxon>Actinomycetota</taxon>
        <taxon>Actinomycetes</taxon>
        <taxon>Micrococcales</taxon>
        <taxon>Jonesiaceae</taxon>
    </lineage>
</organism>
<dbReference type="AlphaFoldDB" id="A0AAU7DVP8"/>
<keyword evidence="1" id="KW-1133">Transmembrane helix</keyword>
<protein>
    <submittedName>
        <fullName evidence="2">Uncharacterized protein</fullName>
    </submittedName>
</protein>
<evidence type="ECO:0000313" key="2">
    <source>
        <dbReference type="EMBL" id="XBH21336.1"/>
    </source>
</evidence>
<accession>A0AAU7DVP8</accession>
<proteinExistence type="predicted"/>